<feature type="compositionally biased region" description="Polar residues" evidence="1">
    <location>
        <begin position="100"/>
        <end position="109"/>
    </location>
</feature>
<feature type="compositionally biased region" description="Basic and acidic residues" evidence="1">
    <location>
        <begin position="26"/>
        <end position="65"/>
    </location>
</feature>
<dbReference type="Proteomes" id="UP000308730">
    <property type="component" value="Unassembled WGS sequence"/>
</dbReference>
<feature type="compositionally biased region" description="Acidic residues" evidence="1">
    <location>
        <begin position="473"/>
        <end position="484"/>
    </location>
</feature>
<feature type="compositionally biased region" description="Basic and acidic residues" evidence="1">
    <location>
        <begin position="168"/>
        <end position="188"/>
    </location>
</feature>
<feature type="compositionally biased region" description="Low complexity" evidence="1">
    <location>
        <begin position="528"/>
        <end position="537"/>
    </location>
</feature>
<organism evidence="2 3">
    <name type="scientific">Antrodiella citrinella</name>
    <dbReference type="NCBI Taxonomy" id="2447956"/>
    <lineage>
        <taxon>Eukaryota</taxon>
        <taxon>Fungi</taxon>
        <taxon>Dikarya</taxon>
        <taxon>Basidiomycota</taxon>
        <taxon>Agaricomycotina</taxon>
        <taxon>Agaricomycetes</taxon>
        <taxon>Polyporales</taxon>
        <taxon>Steccherinaceae</taxon>
        <taxon>Antrodiella</taxon>
    </lineage>
</organism>
<sequence length="900" mass="98332">MPRKKAAPTTDVDAPATPKTPKTKRREAAERRAAKKAEEAAKKEQESAERIAKLEQDLKDKDARKMAAGQAPRLHASNTQPARGLRRQGAIANVLEDPRFSTSRPGNNKDTGKHTRGSEGSSAETPRARGSTAKAPGKKNTYRSPTVLNTPTPKRPSVVAIKTPLQRKGGDDLDQGHFEEIPTDHEIEGQSESGEAPSPNPYVENPARSSEVDMNDSEEGGDNKEDDDADNLIEATPRPAKSLPVMEDKDENMFSIRAPKSHVNGHPTNTMAAFTPRDVHMSDASDVDVEQTPMPATKGKRKTDKTVAKQRRDKKTSGEEPSKEAVEMSGATKRKGGAEILLSGDEQDVEKPKSKRKRVNAGKKADAVVGDEENGGTVGAGGRRKADKTTGKKTGQRGKKRQHETDAEHTDNEKEDVPPAKKPKTKAVKENKQRKAVAAARQQLGEKDPEKKDDVQQSTVGAKSGNSKNLVDDNTEPEDGDPLDDPYGLIQDDSAERAFAQASPAKPAAQIKNKSAVTIVPQDRVVSTKTSSTKIISRNTDSADGGGQDTTPGEAKSKPASKPNAKILRKQESLPASIRSNPEHWNFWRHTLVPTWISFIGCVPNPFDIPDSLAQSALTEIFNSVFSSHGVSEEISIATAIWHNVDAKTCDYRFAYGNSALSAVFHELVAQGCNTVEERAKYAEQQLKDNRFIYEDQTGDDPKKWKNAFGHKTILKTLAYHLETIQGALPPSEALSHLIHSSLSDNVAQQLVPDKKTLLAPRGALAMAATAVERAWDLYSKRRMTLEAKSQPNNTSNPASLVAVLPKPIEDTKNKISHQFSHKNYGAKVFQKWYWILGAFDDKRVSKRVDAAKDEMKRKPPSAMSKPKASTSSAHFDVPTDILHFNDDYSESESSDASDD</sequence>
<feature type="compositionally biased region" description="Low complexity" evidence="1">
    <location>
        <begin position="498"/>
        <end position="510"/>
    </location>
</feature>
<feature type="compositionally biased region" description="Low complexity" evidence="1">
    <location>
        <begin position="7"/>
        <end position="20"/>
    </location>
</feature>
<keyword evidence="3" id="KW-1185">Reference proteome</keyword>
<reference evidence="2 3" key="1">
    <citation type="submission" date="2019-02" db="EMBL/GenBank/DDBJ databases">
        <title>Genome sequencing of the rare red list fungi Antrodiella citrinella (Flaviporus citrinellus).</title>
        <authorList>
            <person name="Buettner E."/>
            <person name="Kellner H."/>
        </authorList>
    </citation>
    <scope>NUCLEOTIDE SEQUENCE [LARGE SCALE GENOMIC DNA]</scope>
    <source>
        <strain evidence="2 3">DSM 108506</strain>
    </source>
</reference>
<feature type="compositionally biased region" description="Basic and acidic residues" evidence="1">
    <location>
        <begin position="444"/>
        <end position="455"/>
    </location>
</feature>
<gene>
    <name evidence="2" type="ORF">EUX98_g6895</name>
</gene>
<evidence type="ECO:0000313" key="2">
    <source>
        <dbReference type="EMBL" id="THH27303.1"/>
    </source>
</evidence>
<feature type="region of interest" description="Disordered" evidence="1">
    <location>
        <begin position="1"/>
        <end position="514"/>
    </location>
</feature>
<accession>A0A4V3XI21</accession>
<feature type="region of interest" description="Disordered" evidence="1">
    <location>
        <begin position="851"/>
        <end position="879"/>
    </location>
</feature>
<dbReference type="OrthoDB" id="2756355at2759"/>
<feature type="compositionally biased region" description="Basic and acidic residues" evidence="1">
    <location>
        <begin position="315"/>
        <end position="326"/>
    </location>
</feature>
<feature type="region of interest" description="Disordered" evidence="1">
    <location>
        <begin position="528"/>
        <end position="573"/>
    </location>
</feature>
<feature type="compositionally biased region" description="Polar residues" evidence="1">
    <location>
        <begin position="142"/>
        <end position="152"/>
    </location>
</feature>
<feature type="compositionally biased region" description="Basic and acidic residues" evidence="1">
    <location>
        <begin position="403"/>
        <end position="419"/>
    </location>
</feature>
<feature type="compositionally biased region" description="Acidic residues" evidence="1">
    <location>
        <begin position="213"/>
        <end position="231"/>
    </location>
</feature>
<proteinExistence type="predicted"/>
<dbReference type="EMBL" id="SGPM01000263">
    <property type="protein sequence ID" value="THH27303.1"/>
    <property type="molecule type" value="Genomic_DNA"/>
</dbReference>
<feature type="compositionally biased region" description="Polar residues" evidence="1">
    <location>
        <begin position="456"/>
        <end position="469"/>
    </location>
</feature>
<evidence type="ECO:0000256" key="1">
    <source>
        <dbReference type="SAM" id="MobiDB-lite"/>
    </source>
</evidence>
<feature type="compositionally biased region" description="Basic residues" evidence="1">
    <location>
        <begin position="298"/>
        <end position="314"/>
    </location>
</feature>
<comment type="caution">
    <text evidence="2">The sequence shown here is derived from an EMBL/GenBank/DDBJ whole genome shotgun (WGS) entry which is preliminary data.</text>
</comment>
<dbReference type="AlphaFoldDB" id="A0A4V3XI21"/>
<protein>
    <submittedName>
        <fullName evidence="2">Uncharacterized protein</fullName>
    </submittedName>
</protein>
<evidence type="ECO:0000313" key="3">
    <source>
        <dbReference type="Proteomes" id="UP000308730"/>
    </source>
</evidence>
<name>A0A4V3XI21_9APHY</name>